<evidence type="ECO:0000256" key="1">
    <source>
        <dbReference type="SAM" id="SignalP"/>
    </source>
</evidence>
<dbReference type="PANTHER" id="PTHR34883:SF15">
    <property type="entry name" value="EXTRACELLULAR SERINE-RICH PROTEIN"/>
    <property type="match status" value="1"/>
</dbReference>
<keyword evidence="1" id="KW-0732">Signal</keyword>
<dbReference type="STRING" id="68775.A0A5C3LS32"/>
<feature type="chain" id="PRO_5022763756" description="Cupredoxin" evidence="1">
    <location>
        <begin position="20"/>
        <end position="345"/>
    </location>
</feature>
<sequence>MNLSFFVAVLFIIFPPISAITYTVTVGLGGNPQYNPVQLTAVPFDIVKFVFYTGNHSVTQSTFDSPCTPLQGGFDSGMIFVEGETNLLPSYHVHINDTNPIWIHSRQMGVCEQGRMVFAINIPGGLDIRSFTNFQGNARNNGSSTDRAFVASSSTSTSSSQILTPDPTPTFYGPTDHLIIVGADNQRTFSPSNIKAAVGDTVTFEFRPKNHSVIQSSYLNPCRPLEDTDGIIGLKPGFVPLPDGTTSFPQFQIIIVNTRPIWGYCGQVGHCEAGMLFAINALDSGEISFAGFVQRAMLLNGTASVTQYPYPQKTYANSTLINISRGLLHMSIGTSLLVVFLLGFL</sequence>
<evidence type="ECO:0008006" key="4">
    <source>
        <dbReference type="Google" id="ProtNLM"/>
    </source>
</evidence>
<gene>
    <name evidence="2" type="ORF">BDQ12DRAFT_612254</name>
</gene>
<organism evidence="2 3">
    <name type="scientific">Crucibulum laeve</name>
    <dbReference type="NCBI Taxonomy" id="68775"/>
    <lineage>
        <taxon>Eukaryota</taxon>
        <taxon>Fungi</taxon>
        <taxon>Dikarya</taxon>
        <taxon>Basidiomycota</taxon>
        <taxon>Agaricomycotina</taxon>
        <taxon>Agaricomycetes</taxon>
        <taxon>Agaricomycetidae</taxon>
        <taxon>Agaricales</taxon>
        <taxon>Agaricineae</taxon>
        <taxon>Nidulariaceae</taxon>
        <taxon>Crucibulum</taxon>
    </lineage>
</organism>
<feature type="signal peptide" evidence="1">
    <location>
        <begin position="1"/>
        <end position="19"/>
    </location>
</feature>
<dbReference type="Gene3D" id="2.60.40.420">
    <property type="entry name" value="Cupredoxins - blue copper proteins"/>
    <property type="match status" value="2"/>
</dbReference>
<dbReference type="SUPFAM" id="SSF49503">
    <property type="entry name" value="Cupredoxins"/>
    <property type="match status" value="2"/>
</dbReference>
<proteinExistence type="predicted"/>
<dbReference type="InterPro" id="IPR008972">
    <property type="entry name" value="Cupredoxin"/>
</dbReference>
<protein>
    <recommendedName>
        <fullName evidence="4">Cupredoxin</fullName>
    </recommendedName>
</protein>
<dbReference type="InterPro" id="IPR052953">
    <property type="entry name" value="Ser-rich/MCO-related"/>
</dbReference>
<accession>A0A5C3LS32</accession>
<name>A0A5C3LS32_9AGAR</name>
<dbReference type="AlphaFoldDB" id="A0A5C3LS32"/>
<evidence type="ECO:0000313" key="2">
    <source>
        <dbReference type="EMBL" id="TFK35173.1"/>
    </source>
</evidence>
<dbReference type="PANTHER" id="PTHR34883">
    <property type="entry name" value="SERINE-RICH PROTEIN, PUTATIVE-RELATED-RELATED"/>
    <property type="match status" value="1"/>
</dbReference>
<keyword evidence="3" id="KW-1185">Reference proteome</keyword>
<dbReference type="EMBL" id="ML213624">
    <property type="protein sequence ID" value="TFK35173.1"/>
    <property type="molecule type" value="Genomic_DNA"/>
</dbReference>
<dbReference type="OrthoDB" id="1921208at2759"/>
<dbReference type="Proteomes" id="UP000308652">
    <property type="component" value="Unassembled WGS sequence"/>
</dbReference>
<reference evidence="2 3" key="1">
    <citation type="journal article" date="2019" name="Nat. Ecol. Evol.">
        <title>Megaphylogeny resolves global patterns of mushroom evolution.</title>
        <authorList>
            <person name="Varga T."/>
            <person name="Krizsan K."/>
            <person name="Foldi C."/>
            <person name="Dima B."/>
            <person name="Sanchez-Garcia M."/>
            <person name="Sanchez-Ramirez S."/>
            <person name="Szollosi G.J."/>
            <person name="Szarkandi J.G."/>
            <person name="Papp V."/>
            <person name="Albert L."/>
            <person name="Andreopoulos W."/>
            <person name="Angelini C."/>
            <person name="Antonin V."/>
            <person name="Barry K.W."/>
            <person name="Bougher N.L."/>
            <person name="Buchanan P."/>
            <person name="Buyck B."/>
            <person name="Bense V."/>
            <person name="Catcheside P."/>
            <person name="Chovatia M."/>
            <person name="Cooper J."/>
            <person name="Damon W."/>
            <person name="Desjardin D."/>
            <person name="Finy P."/>
            <person name="Geml J."/>
            <person name="Haridas S."/>
            <person name="Hughes K."/>
            <person name="Justo A."/>
            <person name="Karasinski D."/>
            <person name="Kautmanova I."/>
            <person name="Kiss B."/>
            <person name="Kocsube S."/>
            <person name="Kotiranta H."/>
            <person name="LaButti K.M."/>
            <person name="Lechner B.E."/>
            <person name="Liimatainen K."/>
            <person name="Lipzen A."/>
            <person name="Lukacs Z."/>
            <person name="Mihaltcheva S."/>
            <person name="Morgado L.N."/>
            <person name="Niskanen T."/>
            <person name="Noordeloos M.E."/>
            <person name="Ohm R.A."/>
            <person name="Ortiz-Santana B."/>
            <person name="Ovrebo C."/>
            <person name="Racz N."/>
            <person name="Riley R."/>
            <person name="Savchenko A."/>
            <person name="Shiryaev A."/>
            <person name="Soop K."/>
            <person name="Spirin V."/>
            <person name="Szebenyi C."/>
            <person name="Tomsovsky M."/>
            <person name="Tulloss R.E."/>
            <person name="Uehling J."/>
            <person name="Grigoriev I.V."/>
            <person name="Vagvolgyi C."/>
            <person name="Papp T."/>
            <person name="Martin F.M."/>
            <person name="Miettinen O."/>
            <person name="Hibbett D.S."/>
            <person name="Nagy L.G."/>
        </authorList>
    </citation>
    <scope>NUCLEOTIDE SEQUENCE [LARGE SCALE GENOMIC DNA]</scope>
    <source>
        <strain evidence="2 3">CBS 166.37</strain>
    </source>
</reference>
<evidence type="ECO:0000313" key="3">
    <source>
        <dbReference type="Proteomes" id="UP000308652"/>
    </source>
</evidence>